<protein>
    <submittedName>
        <fullName evidence="1">Uncharacterized protein</fullName>
    </submittedName>
</protein>
<organism evidence="1">
    <name type="scientific">Anguilla anguilla</name>
    <name type="common">European freshwater eel</name>
    <name type="synonym">Muraena anguilla</name>
    <dbReference type="NCBI Taxonomy" id="7936"/>
    <lineage>
        <taxon>Eukaryota</taxon>
        <taxon>Metazoa</taxon>
        <taxon>Chordata</taxon>
        <taxon>Craniata</taxon>
        <taxon>Vertebrata</taxon>
        <taxon>Euteleostomi</taxon>
        <taxon>Actinopterygii</taxon>
        <taxon>Neopterygii</taxon>
        <taxon>Teleostei</taxon>
        <taxon>Anguilliformes</taxon>
        <taxon>Anguillidae</taxon>
        <taxon>Anguilla</taxon>
    </lineage>
</organism>
<dbReference type="EMBL" id="GBXM01037885">
    <property type="protein sequence ID" value="JAH70692.1"/>
    <property type="molecule type" value="Transcribed_RNA"/>
</dbReference>
<reference evidence="1" key="2">
    <citation type="journal article" date="2015" name="Fish Shellfish Immunol.">
        <title>Early steps in the European eel (Anguilla anguilla)-Vibrio vulnificus interaction in the gills: Role of the RtxA13 toxin.</title>
        <authorList>
            <person name="Callol A."/>
            <person name="Pajuelo D."/>
            <person name="Ebbesson L."/>
            <person name="Teles M."/>
            <person name="MacKenzie S."/>
            <person name="Amaro C."/>
        </authorList>
    </citation>
    <scope>NUCLEOTIDE SEQUENCE</scope>
</reference>
<evidence type="ECO:0000313" key="1">
    <source>
        <dbReference type="EMBL" id="JAH70692.1"/>
    </source>
</evidence>
<accession>A0A0E9UXZ6</accession>
<reference evidence="1" key="1">
    <citation type="submission" date="2014-11" db="EMBL/GenBank/DDBJ databases">
        <authorList>
            <person name="Amaro Gonzalez C."/>
        </authorList>
    </citation>
    <scope>NUCLEOTIDE SEQUENCE</scope>
</reference>
<sequence length="14" mass="1421">MVGFVLLSQLGISG</sequence>
<name>A0A0E9UXZ6_ANGAN</name>
<proteinExistence type="predicted"/>